<protein>
    <recommendedName>
        <fullName evidence="4">Maturase K</fullName>
    </recommendedName>
</protein>
<proteinExistence type="predicted"/>
<accession>A0AAV4V990</accession>
<feature type="compositionally biased region" description="Polar residues" evidence="1">
    <location>
        <begin position="1"/>
        <end position="15"/>
    </location>
</feature>
<feature type="region of interest" description="Disordered" evidence="1">
    <location>
        <begin position="132"/>
        <end position="166"/>
    </location>
</feature>
<evidence type="ECO:0000313" key="2">
    <source>
        <dbReference type="EMBL" id="GIY66623.1"/>
    </source>
</evidence>
<evidence type="ECO:0008006" key="4">
    <source>
        <dbReference type="Google" id="ProtNLM"/>
    </source>
</evidence>
<dbReference type="Proteomes" id="UP001054945">
    <property type="component" value="Unassembled WGS sequence"/>
</dbReference>
<keyword evidence="3" id="KW-1185">Reference proteome</keyword>
<dbReference type="EMBL" id="BPLR01014137">
    <property type="protein sequence ID" value="GIY66623.1"/>
    <property type="molecule type" value="Genomic_DNA"/>
</dbReference>
<name>A0AAV4V990_CAEEX</name>
<evidence type="ECO:0000256" key="1">
    <source>
        <dbReference type="SAM" id="MobiDB-lite"/>
    </source>
</evidence>
<feature type="region of interest" description="Disordered" evidence="1">
    <location>
        <begin position="1"/>
        <end position="44"/>
    </location>
</feature>
<feature type="compositionally biased region" description="Basic residues" evidence="1">
    <location>
        <begin position="148"/>
        <end position="157"/>
    </location>
</feature>
<reference evidence="2 3" key="1">
    <citation type="submission" date="2021-06" db="EMBL/GenBank/DDBJ databases">
        <title>Caerostris extrusa draft genome.</title>
        <authorList>
            <person name="Kono N."/>
            <person name="Arakawa K."/>
        </authorList>
    </citation>
    <scope>NUCLEOTIDE SEQUENCE [LARGE SCALE GENOMIC DNA]</scope>
</reference>
<sequence length="199" mass="23415">RFPIPQNAQKCTPLSTKREQQKVKKKKKKREKRRPHRENRKSGSGNHLPFIFLARALFEVFQFDFGVRVPSITRPRHEVPFAYPFYHLDRSLISRFISGIFFYRPSTLSHRDRFLRINEEIVRGQKIPPFRKTHRNALHYPQKENSKVKKKKKKKTALGKPKNPDAGTTFPFLFVPERSLRFFSLTSVSGCHPSQDPSS</sequence>
<organism evidence="2 3">
    <name type="scientific">Caerostris extrusa</name>
    <name type="common">Bark spider</name>
    <name type="synonym">Caerostris bankana</name>
    <dbReference type="NCBI Taxonomy" id="172846"/>
    <lineage>
        <taxon>Eukaryota</taxon>
        <taxon>Metazoa</taxon>
        <taxon>Ecdysozoa</taxon>
        <taxon>Arthropoda</taxon>
        <taxon>Chelicerata</taxon>
        <taxon>Arachnida</taxon>
        <taxon>Araneae</taxon>
        <taxon>Araneomorphae</taxon>
        <taxon>Entelegynae</taxon>
        <taxon>Araneoidea</taxon>
        <taxon>Araneidae</taxon>
        <taxon>Caerostris</taxon>
    </lineage>
</organism>
<feature type="non-terminal residue" evidence="2">
    <location>
        <position position="1"/>
    </location>
</feature>
<feature type="compositionally biased region" description="Basic residues" evidence="1">
    <location>
        <begin position="23"/>
        <end position="39"/>
    </location>
</feature>
<comment type="caution">
    <text evidence="2">The sequence shown here is derived from an EMBL/GenBank/DDBJ whole genome shotgun (WGS) entry which is preliminary data.</text>
</comment>
<evidence type="ECO:0000313" key="3">
    <source>
        <dbReference type="Proteomes" id="UP001054945"/>
    </source>
</evidence>
<dbReference type="AlphaFoldDB" id="A0AAV4V990"/>
<gene>
    <name evidence="2" type="ORF">CEXT_24611</name>
</gene>